<proteinExistence type="predicted"/>
<dbReference type="Proteomes" id="UP000252706">
    <property type="component" value="Unassembled WGS sequence"/>
</dbReference>
<evidence type="ECO:0000313" key="4">
    <source>
        <dbReference type="Proteomes" id="UP000252706"/>
    </source>
</evidence>
<keyword evidence="2" id="KW-1133">Transmembrane helix</keyword>
<feature type="compositionally biased region" description="Polar residues" evidence="1">
    <location>
        <begin position="88"/>
        <end position="105"/>
    </location>
</feature>
<evidence type="ECO:0000313" key="3">
    <source>
        <dbReference type="EMBL" id="RBW51568.1"/>
    </source>
</evidence>
<feature type="compositionally biased region" description="Pro residues" evidence="1">
    <location>
        <begin position="73"/>
        <end position="83"/>
    </location>
</feature>
<protein>
    <submittedName>
        <fullName evidence="3">Uncharacterized protein</fullName>
    </submittedName>
</protein>
<accession>A0A366WMZ4</accession>
<sequence length="133" mass="13861">MDTSTDQTGCAARSWRVAVYGGIAVAVLFMAIGGAGLFQAIIAGAVSGGVLGFVLTRYLCSQTAEEPATQMSPPQPDPVPAPTAPEMSDQQVAEVTETEMTSSLVKPSKDLPGQQELSNRKGTWKYKGPNATA</sequence>
<dbReference type="OrthoDB" id="9807941at2"/>
<dbReference type="EMBL" id="QOCE01000045">
    <property type="protein sequence ID" value="RBW51568.1"/>
    <property type="molecule type" value="Genomic_DNA"/>
</dbReference>
<dbReference type="RefSeq" id="WP_113824923.1">
    <property type="nucleotide sequence ID" value="NZ_QOCE01000045.1"/>
</dbReference>
<feature type="transmembrane region" description="Helical" evidence="2">
    <location>
        <begin position="17"/>
        <end position="35"/>
    </location>
</feature>
<reference evidence="3 4" key="1">
    <citation type="submission" date="2018-07" db="EMBL/GenBank/DDBJ databases">
        <title>Modular assembly of carbohydrate-degrading microbial communities in the ocean.</title>
        <authorList>
            <person name="Enke T.N."/>
            <person name="Datta M.S."/>
            <person name="Schwartzman J.A."/>
            <person name="Cermak N."/>
            <person name="Schmitz D.A."/>
            <person name="Barrere J."/>
            <person name="Cordero O.X."/>
        </authorList>
    </citation>
    <scope>NUCLEOTIDE SEQUENCE [LARGE SCALE GENOMIC DNA]</scope>
    <source>
        <strain evidence="3 4">C3M10</strain>
    </source>
</reference>
<evidence type="ECO:0000256" key="1">
    <source>
        <dbReference type="SAM" id="MobiDB-lite"/>
    </source>
</evidence>
<gene>
    <name evidence="3" type="ORF">DS909_18425</name>
</gene>
<evidence type="ECO:0000256" key="2">
    <source>
        <dbReference type="SAM" id="Phobius"/>
    </source>
</evidence>
<keyword evidence="2" id="KW-0812">Transmembrane</keyword>
<dbReference type="AlphaFoldDB" id="A0A366WMZ4"/>
<keyword evidence="2" id="KW-0472">Membrane</keyword>
<feature type="region of interest" description="Disordered" evidence="1">
    <location>
        <begin position="64"/>
        <end position="133"/>
    </location>
</feature>
<name>A0A366WMZ4_9RHOB</name>
<comment type="caution">
    <text evidence="3">The sequence shown here is derived from an EMBL/GenBank/DDBJ whole genome shotgun (WGS) entry which is preliminary data.</text>
</comment>
<organism evidence="3 4">
    <name type="scientific">Phaeobacter gallaeciensis</name>
    <dbReference type="NCBI Taxonomy" id="60890"/>
    <lineage>
        <taxon>Bacteria</taxon>
        <taxon>Pseudomonadati</taxon>
        <taxon>Pseudomonadota</taxon>
        <taxon>Alphaproteobacteria</taxon>
        <taxon>Rhodobacterales</taxon>
        <taxon>Roseobacteraceae</taxon>
        <taxon>Phaeobacter</taxon>
    </lineage>
</organism>